<sequence length="189" mass="21697">MVQGKVNLTQLTLLHDQLTSVSILDVNDGLDILRQRRQHILHKDQATAQLRRILCEELHDDMVQNQLLIRHQDHIVGAEEGRLPIGLVFLLSPAQFQDLIERVEHLIMGPLVIDEATHIHVLQGRMRQEPHPIPLLLLLLWHDGNKLHIMIGMEKCYLVDHELKLLNHQGPRTNIADRTMGQIGHNGHI</sequence>
<reference evidence="1 2" key="1">
    <citation type="submission" date="2016-02" db="EMBL/GenBank/DDBJ databases">
        <authorList>
            <consortium name="Pathogen Informatics"/>
        </authorList>
    </citation>
    <scope>NUCLEOTIDE SEQUENCE [LARGE SCALE GENOMIC DNA]</scope>
    <source>
        <strain evidence="1 2">LSS48</strain>
    </source>
</reference>
<protein>
    <submittedName>
        <fullName evidence="1">Uncharacterized protein</fullName>
    </submittedName>
</protein>
<dbReference type="Proteomes" id="UP000073485">
    <property type="component" value="Unassembled WGS sequence"/>
</dbReference>
<accession>A0A0Z8DMV8</accession>
<name>A0A0Z8DMV8_STRSU</name>
<dbReference type="EMBL" id="FIGO01000002">
    <property type="protein sequence ID" value="CYU46988.1"/>
    <property type="molecule type" value="Genomic_DNA"/>
</dbReference>
<proteinExistence type="predicted"/>
<gene>
    <name evidence="1" type="ORF">ERS132410_00266</name>
</gene>
<organism evidence="1 2">
    <name type="scientific">Streptococcus suis</name>
    <dbReference type="NCBI Taxonomy" id="1307"/>
    <lineage>
        <taxon>Bacteria</taxon>
        <taxon>Bacillati</taxon>
        <taxon>Bacillota</taxon>
        <taxon>Bacilli</taxon>
        <taxon>Lactobacillales</taxon>
        <taxon>Streptococcaceae</taxon>
        <taxon>Streptococcus</taxon>
    </lineage>
</organism>
<evidence type="ECO:0000313" key="2">
    <source>
        <dbReference type="Proteomes" id="UP000073485"/>
    </source>
</evidence>
<evidence type="ECO:0000313" key="1">
    <source>
        <dbReference type="EMBL" id="CYU46988.1"/>
    </source>
</evidence>
<dbReference type="AlphaFoldDB" id="A0A0Z8DMV8"/>